<protein>
    <submittedName>
        <fullName evidence="2">Uncharacterized protein</fullName>
    </submittedName>
</protein>
<evidence type="ECO:0000256" key="1">
    <source>
        <dbReference type="SAM" id="MobiDB-lite"/>
    </source>
</evidence>
<reference evidence="2 3" key="1">
    <citation type="submission" date="2024-01" db="EMBL/GenBank/DDBJ databases">
        <authorList>
            <person name="Alioto T."/>
            <person name="Alioto T."/>
            <person name="Gomez Garrido J."/>
        </authorList>
    </citation>
    <scope>NUCLEOTIDE SEQUENCE [LARGE SCALE GENOMIC DNA]</scope>
</reference>
<gene>
    <name evidence="2" type="ORF">FSCOSCO3_A028346</name>
</gene>
<feature type="compositionally biased region" description="Basic and acidic residues" evidence="1">
    <location>
        <begin position="110"/>
        <end position="119"/>
    </location>
</feature>
<dbReference type="Proteomes" id="UP001314229">
    <property type="component" value="Unassembled WGS sequence"/>
</dbReference>
<feature type="compositionally biased region" description="Polar residues" evidence="1">
    <location>
        <begin position="1"/>
        <end position="17"/>
    </location>
</feature>
<keyword evidence="3" id="KW-1185">Reference proteome</keyword>
<comment type="caution">
    <text evidence="2">The sequence shown here is derived from an EMBL/GenBank/DDBJ whole genome shotgun (WGS) entry which is preliminary data.</text>
</comment>
<evidence type="ECO:0000313" key="3">
    <source>
        <dbReference type="Proteomes" id="UP001314229"/>
    </source>
</evidence>
<organism evidence="2 3">
    <name type="scientific">Scomber scombrus</name>
    <name type="common">Atlantic mackerel</name>
    <name type="synonym">Scomber vernalis</name>
    <dbReference type="NCBI Taxonomy" id="13677"/>
    <lineage>
        <taxon>Eukaryota</taxon>
        <taxon>Metazoa</taxon>
        <taxon>Chordata</taxon>
        <taxon>Craniata</taxon>
        <taxon>Vertebrata</taxon>
        <taxon>Euteleostomi</taxon>
        <taxon>Actinopterygii</taxon>
        <taxon>Neopterygii</taxon>
        <taxon>Teleostei</taxon>
        <taxon>Neoteleostei</taxon>
        <taxon>Acanthomorphata</taxon>
        <taxon>Pelagiaria</taxon>
        <taxon>Scombriformes</taxon>
        <taxon>Scombridae</taxon>
        <taxon>Scomber</taxon>
    </lineage>
</organism>
<feature type="compositionally biased region" description="Basic and acidic residues" evidence="1">
    <location>
        <begin position="85"/>
        <end position="97"/>
    </location>
</feature>
<feature type="region of interest" description="Disordered" evidence="1">
    <location>
        <begin position="71"/>
        <end position="121"/>
    </location>
</feature>
<dbReference type="EMBL" id="CAWUFR010000166">
    <property type="protein sequence ID" value="CAK6970848.1"/>
    <property type="molecule type" value="Genomic_DNA"/>
</dbReference>
<evidence type="ECO:0000313" key="2">
    <source>
        <dbReference type="EMBL" id="CAK6970848.1"/>
    </source>
</evidence>
<dbReference type="AlphaFoldDB" id="A0AAV1PHH1"/>
<feature type="region of interest" description="Disordered" evidence="1">
    <location>
        <begin position="1"/>
        <end position="35"/>
    </location>
</feature>
<sequence>MSTSQQPPDTNYTSSRTLADIDSQPERGRLGEEDRDCHDGWAYAFQAAGHHRFGAEQPPPLATISCFTLTPSCPHQPRDRSRHSVTKEEGKEGENAKRNRRKHTKAPSSCHEEDAEGRQGDVAAVSHLVKRRLSRSEGLVGETFVEWRSRRPFPPLVLFLVPDVSLSIHHVTGLSASSPAYTPHRPGSGGLKLEADAENLQQQQAEQLTLEEEYLRSTVESQIQQQAPVITLIG</sequence>
<proteinExistence type="predicted"/>
<feature type="compositionally biased region" description="Basic and acidic residues" evidence="1">
    <location>
        <begin position="24"/>
        <end position="35"/>
    </location>
</feature>
<accession>A0AAV1PHH1</accession>
<name>A0AAV1PHH1_SCOSC</name>